<feature type="domain" description="Leucine rich repeat variant" evidence="2">
    <location>
        <begin position="36"/>
        <end position="90"/>
    </location>
</feature>
<gene>
    <name evidence="3" type="ORF">BMOU_0560</name>
</gene>
<keyword evidence="4" id="KW-1185">Reference proteome</keyword>
<dbReference type="eggNOG" id="ENOG5031TDZ">
    <property type="taxonomic scope" value="Bacteria"/>
</dbReference>
<dbReference type="RefSeq" id="WP_235143672.1">
    <property type="nucleotide sequence ID" value="NZ_AZMV01000002.1"/>
</dbReference>
<evidence type="ECO:0000259" key="2">
    <source>
        <dbReference type="Pfam" id="PF25591"/>
    </source>
</evidence>
<name>W4N9U3_9BIFI</name>
<dbReference type="STRING" id="1435051.BMOU_0560"/>
<comment type="caution">
    <text evidence="3">The sequence shown here is derived from an EMBL/GenBank/DDBJ whole genome shotgun (WGS) entry which is preliminary data.</text>
</comment>
<dbReference type="EMBL" id="AZMV01000002">
    <property type="protein sequence ID" value="ETY71822.1"/>
    <property type="molecule type" value="Genomic_DNA"/>
</dbReference>
<dbReference type="Proteomes" id="UP000019155">
    <property type="component" value="Unassembled WGS sequence"/>
</dbReference>
<feature type="compositionally biased region" description="Basic residues" evidence="1">
    <location>
        <begin position="1"/>
        <end position="11"/>
    </location>
</feature>
<evidence type="ECO:0000256" key="1">
    <source>
        <dbReference type="SAM" id="MobiDB-lite"/>
    </source>
</evidence>
<sequence>MSVRLRGGRHRNPPEYRPEPKPKVLVEPPRPPIKLTPLIACSPETDPDVLWHIAREAPQLRKWLVANPAASPAMLEYIGQVGGPGVGEALCILLDSLDG</sequence>
<organism evidence="3 4">
    <name type="scientific">Bifidobacterium moukalabense DSM 27321</name>
    <dbReference type="NCBI Taxonomy" id="1435051"/>
    <lineage>
        <taxon>Bacteria</taxon>
        <taxon>Bacillati</taxon>
        <taxon>Actinomycetota</taxon>
        <taxon>Actinomycetes</taxon>
        <taxon>Bifidobacteriales</taxon>
        <taxon>Bifidobacteriaceae</taxon>
        <taxon>Bifidobacterium</taxon>
    </lineage>
</organism>
<accession>W4N9U3</accession>
<protein>
    <recommendedName>
        <fullName evidence="2">Leucine rich repeat variant domain-containing protein</fullName>
    </recommendedName>
</protein>
<feature type="compositionally biased region" description="Basic and acidic residues" evidence="1">
    <location>
        <begin position="12"/>
        <end position="24"/>
    </location>
</feature>
<dbReference type="InterPro" id="IPR057893">
    <property type="entry name" value="LRV_2"/>
</dbReference>
<reference evidence="3 4" key="1">
    <citation type="journal article" date="2014" name="Genome Announc.">
        <title>The Genome Sequence of Bifidobacterium moukalabense DSM 27321 Highlights the Close Phylogenetic Relatedness with the Bifidobacterium dentium Taxon.</title>
        <authorList>
            <person name="Lugli G.A."/>
            <person name="Duranti S."/>
            <person name="Milani C."/>
            <person name="Turroni F."/>
            <person name="Viappiani A."/>
            <person name="Mangifesta M."/>
            <person name="van Sinderen D."/>
            <person name="Ventura M."/>
        </authorList>
    </citation>
    <scope>NUCLEOTIDE SEQUENCE [LARGE SCALE GENOMIC DNA]</scope>
    <source>
        <strain evidence="3 4">DSM 27321</strain>
    </source>
</reference>
<dbReference type="PATRIC" id="fig|1435051.3.peg.554"/>
<proteinExistence type="predicted"/>
<evidence type="ECO:0000313" key="4">
    <source>
        <dbReference type="Proteomes" id="UP000019155"/>
    </source>
</evidence>
<dbReference type="Pfam" id="PF25591">
    <property type="entry name" value="LRV_2"/>
    <property type="match status" value="1"/>
</dbReference>
<dbReference type="AlphaFoldDB" id="W4N9U3"/>
<dbReference type="GeneID" id="97502904"/>
<feature type="region of interest" description="Disordered" evidence="1">
    <location>
        <begin position="1"/>
        <end position="28"/>
    </location>
</feature>
<evidence type="ECO:0000313" key="3">
    <source>
        <dbReference type="EMBL" id="ETY71822.1"/>
    </source>
</evidence>